<gene>
    <name evidence="4" type="ORF">Bca52824_077898</name>
</gene>
<dbReference type="Proteomes" id="UP000886595">
    <property type="component" value="Unassembled WGS sequence"/>
</dbReference>
<evidence type="ECO:0000256" key="3">
    <source>
        <dbReference type="ARBA" id="ARBA00022833"/>
    </source>
</evidence>
<reference evidence="4 5" key="1">
    <citation type="submission" date="2020-02" db="EMBL/GenBank/DDBJ databases">
        <authorList>
            <person name="Ma Q."/>
            <person name="Huang Y."/>
            <person name="Song X."/>
            <person name="Pei D."/>
        </authorList>
    </citation>
    <scope>NUCLEOTIDE SEQUENCE [LARGE SCALE GENOMIC DNA]</scope>
    <source>
        <strain evidence="4">Sxm20200214</strain>
        <tissue evidence="4">Leaf</tissue>
    </source>
</reference>
<dbReference type="InterPro" id="IPR011011">
    <property type="entry name" value="Znf_FYVE_PHD"/>
</dbReference>
<dbReference type="PANTHER" id="PTHR47863:SF9">
    <property type="entry name" value="F10B6.17"/>
    <property type="match status" value="1"/>
</dbReference>
<evidence type="ECO:0000313" key="4">
    <source>
        <dbReference type="EMBL" id="KAG2258604.1"/>
    </source>
</evidence>
<sequence length="97" mass="11581">MVPPSRRPENVCWKCERGEGLALLLICSRSECAAKIHKECFNFQVQFDEDDDNFHCPVFWYDRMTMEYHESHKLMSCAKRRLVKFLPLLSRASKRLR</sequence>
<keyword evidence="2" id="KW-0863">Zinc-finger</keyword>
<proteinExistence type="predicted"/>
<dbReference type="SUPFAM" id="SSF57903">
    <property type="entry name" value="FYVE/PHD zinc finger"/>
    <property type="match status" value="1"/>
</dbReference>
<accession>A0A8X7PUG2</accession>
<name>A0A8X7PUG2_BRACI</name>
<keyword evidence="3" id="KW-0862">Zinc</keyword>
<dbReference type="Gene3D" id="3.30.40.10">
    <property type="entry name" value="Zinc/RING finger domain, C3HC4 (zinc finger)"/>
    <property type="match status" value="1"/>
</dbReference>
<protein>
    <submittedName>
        <fullName evidence="4">Uncharacterized protein</fullName>
    </submittedName>
</protein>
<comment type="caution">
    <text evidence="4">The sequence shown here is derived from an EMBL/GenBank/DDBJ whole genome shotgun (WGS) entry which is preliminary data.</text>
</comment>
<dbReference type="GO" id="GO:0008270">
    <property type="term" value="F:zinc ion binding"/>
    <property type="evidence" value="ECO:0007669"/>
    <property type="project" value="UniProtKB-KW"/>
</dbReference>
<dbReference type="InterPro" id="IPR013083">
    <property type="entry name" value="Znf_RING/FYVE/PHD"/>
</dbReference>
<keyword evidence="5" id="KW-1185">Reference proteome</keyword>
<dbReference type="AlphaFoldDB" id="A0A8X7PUG2"/>
<evidence type="ECO:0000256" key="1">
    <source>
        <dbReference type="ARBA" id="ARBA00022723"/>
    </source>
</evidence>
<dbReference type="OrthoDB" id="608866at2759"/>
<organism evidence="4 5">
    <name type="scientific">Brassica carinata</name>
    <name type="common">Ethiopian mustard</name>
    <name type="synonym">Abyssinian cabbage</name>
    <dbReference type="NCBI Taxonomy" id="52824"/>
    <lineage>
        <taxon>Eukaryota</taxon>
        <taxon>Viridiplantae</taxon>
        <taxon>Streptophyta</taxon>
        <taxon>Embryophyta</taxon>
        <taxon>Tracheophyta</taxon>
        <taxon>Spermatophyta</taxon>
        <taxon>Magnoliopsida</taxon>
        <taxon>eudicotyledons</taxon>
        <taxon>Gunneridae</taxon>
        <taxon>Pentapetalae</taxon>
        <taxon>rosids</taxon>
        <taxon>malvids</taxon>
        <taxon>Brassicales</taxon>
        <taxon>Brassicaceae</taxon>
        <taxon>Brassiceae</taxon>
        <taxon>Brassica</taxon>
    </lineage>
</organism>
<dbReference type="EMBL" id="JAAMPC010000015">
    <property type="protein sequence ID" value="KAG2258604.1"/>
    <property type="molecule type" value="Genomic_DNA"/>
</dbReference>
<dbReference type="PANTHER" id="PTHR47863">
    <property type="entry name" value="RING/FYVE/PHD ZINC FINGER SUPERFAMILY PROTEIN"/>
    <property type="match status" value="1"/>
</dbReference>
<keyword evidence="1" id="KW-0479">Metal-binding</keyword>
<evidence type="ECO:0000256" key="2">
    <source>
        <dbReference type="ARBA" id="ARBA00022771"/>
    </source>
</evidence>
<evidence type="ECO:0000313" key="5">
    <source>
        <dbReference type="Proteomes" id="UP000886595"/>
    </source>
</evidence>